<dbReference type="SUPFAM" id="SSF50685">
    <property type="entry name" value="Barwin-like endoglucanases"/>
    <property type="match status" value="1"/>
</dbReference>
<dbReference type="HAMAP" id="MF_02071">
    <property type="entry name" value="RlpA"/>
    <property type="match status" value="1"/>
</dbReference>
<keyword evidence="2" id="KW-0456">Lyase</keyword>
<keyword evidence="5" id="KW-0449">Lipoprotein</keyword>
<proteinExistence type="inferred from homology"/>
<dbReference type="NCBIfam" id="TIGR00413">
    <property type="entry name" value="rlpA"/>
    <property type="match status" value="1"/>
</dbReference>
<dbReference type="GO" id="GO:0016829">
    <property type="term" value="F:lyase activity"/>
    <property type="evidence" value="ECO:0007669"/>
    <property type="project" value="UniProtKB-KW"/>
</dbReference>
<dbReference type="InterPro" id="IPR034718">
    <property type="entry name" value="RlpA"/>
</dbReference>
<accession>A0A1W1CGI7</accession>
<dbReference type="Gene3D" id="3.30.70.1070">
    <property type="entry name" value="Sporulation related repeat"/>
    <property type="match status" value="1"/>
</dbReference>
<dbReference type="Gene3D" id="2.40.40.10">
    <property type="entry name" value="RlpA-like domain"/>
    <property type="match status" value="1"/>
</dbReference>
<dbReference type="GO" id="GO:0042834">
    <property type="term" value="F:peptidoglycan binding"/>
    <property type="evidence" value="ECO:0007669"/>
    <property type="project" value="InterPro"/>
</dbReference>
<dbReference type="PANTHER" id="PTHR34183:SF1">
    <property type="entry name" value="ENDOLYTIC PEPTIDOGLYCAN TRANSGLYCOSYLASE RLPA"/>
    <property type="match status" value="1"/>
</dbReference>
<feature type="domain" description="SPOR" evidence="4">
    <location>
        <begin position="243"/>
        <end position="323"/>
    </location>
</feature>
<dbReference type="SUPFAM" id="SSF110997">
    <property type="entry name" value="Sporulation related repeat"/>
    <property type="match status" value="1"/>
</dbReference>
<dbReference type="Pfam" id="PF05036">
    <property type="entry name" value="SPOR"/>
    <property type="match status" value="1"/>
</dbReference>
<evidence type="ECO:0000256" key="1">
    <source>
        <dbReference type="ARBA" id="ARBA00022729"/>
    </source>
</evidence>
<dbReference type="InterPro" id="IPR007730">
    <property type="entry name" value="SPOR-like_dom"/>
</dbReference>
<dbReference type="AlphaFoldDB" id="A0A1W1CGI7"/>
<evidence type="ECO:0000313" key="5">
    <source>
        <dbReference type="EMBL" id="SFV64827.1"/>
    </source>
</evidence>
<dbReference type="InterPro" id="IPR012997">
    <property type="entry name" value="RplA"/>
</dbReference>
<dbReference type="GO" id="GO:0071555">
    <property type="term" value="P:cell wall organization"/>
    <property type="evidence" value="ECO:0007669"/>
    <property type="project" value="UniProtKB-KW"/>
</dbReference>
<keyword evidence="3" id="KW-0961">Cell wall biogenesis/degradation</keyword>
<dbReference type="InterPro" id="IPR009009">
    <property type="entry name" value="RlpA-like_DPBB"/>
</dbReference>
<dbReference type="InterPro" id="IPR036908">
    <property type="entry name" value="RlpA-like_sf"/>
</dbReference>
<evidence type="ECO:0000259" key="4">
    <source>
        <dbReference type="PROSITE" id="PS51724"/>
    </source>
</evidence>
<organism evidence="5">
    <name type="scientific">hydrothermal vent metagenome</name>
    <dbReference type="NCBI Taxonomy" id="652676"/>
    <lineage>
        <taxon>unclassified sequences</taxon>
        <taxon>metagenomes</taxon>
        <taxon>ecological metagenomes</taxon>
    </lineage>
</organism>
<dbReference type="EMBL" id="FPHE01000135">
    <property type="protein sequence ID" value="SFV64827.1"/>
    <property type="molecule type" value="Genomic_DNA"/>
</dbReference>
<dbReference type="InterPro" id="IPR036680">
    <property type="entry name" value="SPOR-like_sf"/>
</dbReference>
<gene>
    <name evidence="5" type="ORF">MNB_SV-12-133</name>
</gene>
<reference evidence="5" key="1">
    <citation type="submission" date="2016-10" db="EMBL/GenBank/DDBJ databases">
        <authorList>
            <person name="de Groot N.N."/>
        </authorList>
    </citation>
    <scope>NUCLEOTIDE SEQUENCE</scope>
</reference>
<dbReference type="PROSITE" id="PS51724">
    <property type="entry name" value="SPOR"/>
    <property type="match status" value="1"/>
</dbReference>
<dbReference type="PROSITE" id="PS51257">
    <property type="entry name" value="PROKAR_LIPOPROTEIN"/>
    <property type="match status" value="1"/>
</dbReference>
<dbReference type="CDD" id="cd22268">
    <property type="entry name" value="DPBB_RlpA-like"/>
    <property type="match status" value="1"/>
</dbReference>
<dbReference type="Pfam" id="PF03330">
    <property type="entry name" value="DPBB_1"/>
    <property type="match status" value="1"/>
</dbReference>
<dbReference type="PANTHER" id="PTHR34183">
    <property type="entry name" value="ENDOLYTIC PEPTIDOGLYCAN TRANSGLYCOSYLASE RLPA"/>
    <property type="match status" value="1"/>
</dbReference>
<keyword evidence="1" id="KW-0732">Signal</keyword>
<name>A0A1W1CGI7_9ZZZZ</name>
<evidence type="ECO:0000256" key="2">
    <source>
        <dbReference type="ARBA" id="ARBA00023239"/>
    </source>
</evidence>
<evidence type="ECO:0000256" key="3">
    <source>
        <dbReference type="ARBA" id="ARBA00023316"/>
    </source>
</evidence>
<sequence length="323" mass="36685">MKKRDIVIGLSILTTILLSGCVTKTTEMRTPNVVQNKFNTKRNRVKKLKFKRVTYGKASWYGKKFDGKKTASGEIYNMNAKTASHRTLPFNTMVRVTDMVSNRSDIVRINDRSPFSSNHIIDLSYATAKKLGLVKRGVTDVRIEIVGSNGKIDKHLIQPHSKQTCVGNNCLATIQKRDRSSSSVNLFPILANSKIEKKVSYTPIIESVYEEDLVRNSSNYSISVVDTDPYRASNSVDRFPKIDTHAKKISVQVGAFRKRRGAEVYFKQYSMLSNQYKPVIKNGLKDSKTIYRVQIEGFEDEREAKKFISKYRDSLSGAFLVSR</sequence>
<protein>
    <submittedName>
        <fullName evidence="5">Rare lipoprotein A</fullName>
    </submittedName>
</protein>